<sequence>MLDPPHVHYYRVQHILVLFAEAFLSRYDGHVMIEERMTFGFLSHVTSTKQFLSGHRCSYKEQTSPYIDSTTSIYGSIIYQLQGSNLYKRKYRWVLMLDLNNNELRLIEDLLRKILVLLAIHSKFIFDHSRALRS</sequence>
<name>A0A9I9CH48_CUCME</name>
<proteinExistence type="predicted"/>
<dbReference type="Gramene" id="MELO3C003519.2.1">
    <property type="protein sequence ID" value="MELO3C003519.2.1"/>
    <property type="gene ID" value="MELO3C003519.2"/>
</dbReference>
<reference evidence="1" key="1">
    <citation type="submission" date="2023-03" db="UniProtKB">
        <authorList>
            <consortium name="EnsemblPlants"/>
        </authorList>
    </citation>
    <scope>IDENTIFICATION</scope>
</reference>
<accession>A0A9I9CH48</accession>
<organism evidence="1">
    <name type="scientific">Cucumis melo</name>
    <name type="common">Muskmelon</name>
    <dbReference type="NCBI Taxonomy" id="3656"/>
    <lineage>
        <taxon>Eukaryota</taxon>
        <taxon>Viridiplantae</taxon>
        <taxon>Streptophyta</taxon>
        <taxon>Embryophyta</taxon>
        <taxon>Tracheophyta</taxon>
        <taxon>Spermatophyta</taxon>
        <taxon>Magnoliopsida</taxon>
        <taxon>eudicotyledons</taxon>
        <taxon>Gunneridae</taxon>
        <taxon>Pentapetalae</taxon>
        <taxon>rosids</taxon>
        <taxon>fabids</taxon>
        <taxon>Cucurbitales</taxon>
        <taxon>Cucurbitaceae</taxon>
        <taxon>Benincaseae</taxon>
        <taxon>Cucumis</taxon>
    </lineage>
</organism>
<evidence type="ECO:0000313" key="1">
    <source>
        <dbReference type="EnsemblPlants" id="MELO3C003519.2.1"/>
    </source>
</evidence>
<dbReference type="AlphaFoldDB" id="A0A9I9CH48"/>
<protein>
    <submittedName>
        <fullName evidence="1">Uncharacterized protein</fullName>
    </submittedName>
</protein>
<dbReference type="EnsemblPlants" id="MELO3C003519.2.1">
    <property type="protein sequence ID" value="MELO3C003519.2.1"/>
    <property type="gene ID" value="MELO3C003519.2"/>
</dbReference>